<comment type="function">
    <text evidence="11">Catalyzes the formation of NAD(+) from nicotinamide mononucleotide (NMN) and ATP. Can also use the deamidated form; nicotinic acid mononucleotide (NaMN) as substrate with the same efficiency. Can use triazofurin monophosphate (TrMP) as substrate. Can also use GTP and ITP as nucleotide donors. Also catalyzes the reverse reaction, i.e. the pyrophosphorolytic cleavage of NAD(+). For the pyrophosphorolytic activity, can use NAD(+), NADH, NaAD, nicotinic acid adenine dinucleotide phosphate (NHD), nicotinamide guanine dinucleotide (NGD) as substrates. Fails to cleave phosphorylated dinucleotides NADP(+), NADPH and NaADP(+). Protects against axonal degeneration following injury. May be involved in the maintenance of axonal integrity. Also functions as a stress-response chaperone protein that prevents toxic aggregation of proteins; this function may be independent of its NAD(+) synthesis activity.</text>
</comment>
<dbReference type="InterPro" id="IPR005248">
    <property type="entry name" value="NadD/NMNAT"/>
</dbReference>
<keyword evidence="10" id="KW-0496">Mitochondrion</keyword>
<dbReference type="EC" id="2.7.7.18" evidence="12"/>
<dbReference type="GO" id="GO:0004515">
    <property type="term" value="F:nicotinate-nucleotide adenylyltransferase activity"/>
    <property type="evidence" value="ECO:0007669"/>
    <property type="project" value="UniProtKB-EC"/>
</dbReference>
<evidence type="ECO:0000259" key="13">
    <source>
        <dbReference type="Pfam" id="PF01467"/>
    </source>
</evidence>
<evidence type="ECO:0000256" key="7">
    <source>
        <dbReference type="ARBA" id="ARBA00022741"/>
    </source>
</evidence>
<keyword evidence="9 12" id="KW-0520">NAD</keyword>
<comment type="pathway">
    <text evidence="12">Cofactor biosynthesis; NAD(+) biosynthesis; NAD(+) from nicotinamide D-ribonucleotide: step 1/1.</text>
</comment>
<dbReference type="EMBL" id="HACM01008799">
    <property type="protein sequence ID" value="CRZ09241.1"/>
    <property type="molecule type" value="Transcribed_RNA"/>
</dbReference>
<evidence type="ECO:0000256" key="8">
    <source>
        <dbReference type="ARBA" id="ARBA00022840"/>
    </source>
</evidence>
<dbReference type="InterPro" id="IPR004821">
    <property type="entry name" value="Cyt_trans-like"/>
</dbReference>
<evidence type="ECO:0000256" key="1">
    <source>
        <dbReference type="ARBA" id="ARBA00001946"/>
    </source>
</evidence>
<dbReference type="Gene3D" id="3.40.50.620">
    <property type="entry name" value="HUPs"/>
    <property type="match status" value="1"/>
</dbReference>
<comment type="similarity">
    <text evidence="12">Belongs to the eukaryotic NMN adenylyltransferase family.</text>
</comment>
<keyword evidence="4 12" id="KW-0662">Pyridine nucleotide biosynthesis</keyword>
<keyword evidence="7 12" id="KW-0547">Nucleotide-binding</keyword>
<evidence type="ECO:0000313" key="14">
    <source>
        <dbReference type="EMBL" id="CRZ09241.1"/>
    </source>
</evidence>
<comment type="catalytic activity">
    <reaction evidence="12">
        <text>nicotinate beta-D-ribonucleotide + ATP + H(+) = deamido-NAD(+) + diphosphate</text>
        <dbReference type="Rhea" id="RHEA:22860"/>
        <dbReference type="ChEBI" id="CHEBI:15378"/>
        <dbReference type="ChEBI" id="CHEBI:30616"/>
        <dbReference type="ChEBI" id="CHEBI:33019"/>
        <dbReference type="ChEBI" id="CHEBI:57502"/>
        <dbReference type="ChEBI" id="CHEBI:58437"/>
        <dbReference type="EC" id="2.7.7.18"/>
    </reaction>
</comment>
<keyword evidence="5 12" id="KW-0808">Transferase</keyword>
<evidence type="ECO:0000256" key="11">
    <source>
        <dbReference type="ARBA" id="ARBA00093425"/>
    </source>
</evidence>
<evidence type="ECO:0000256" key="4">
    <source>
        <dbReference type="ARBA" id="ARBA00022642"/>
    </source>
</evidence>
<evidence type="ECO:0000256" key="10">
    <source>
        <dbReference type="ARBA" id="ARBA00023128"/>
    </source>
</evidence>
<dbReference type="InterPro" id="IPR051182">
    <property type="entry name" value="Euk_NMN_adenylyltrnsfrase"/>
</dbReference>
<proteinExistence type="inferred from homology"/>
<name>A0A0H5R5V9_9EUKA</name>
<comment type="subunit">
    <text evidence="3">Homotetramer.</text>
</comment>
<organism evidence="14">
    <name type="scientific">Spongospora subterranea</name>
    <dbReference type="NCBI Taxonomy" id="70186"/>
    <lineage>
        <taxon>Eukaryota</taxon>
        <taxon>Sar</taxon>
        <taxon>Rhizaria</taxon>
        <taxon>Endomyxa</taxon>
        <taxon>Phytomyxea</taxon>
        <taxon>Plasmodiophorida</taxon>
        <taxon>Plasmodiophoridae</taxon>
        <taxon>Spongospora</taxon>
    </lineage>
</organism>
<dbReference type="PANTHER" id="PTHR12039:SF0">
    <property type="entry name" value="NICOTINAMIDE-NUCLEOTIDE ADENYLYLTRANSFERASE"/>
    <property type="match status" value="1"/>
</dbReference>
<dbReference type="UniPathway" id="UPA00253">
    <property type="reaction ID" value="UER00600"/>
</dbReference>
<comment type="catalytic activity">
    <reaction evidence="12">
        <text>beta-nicotinamide D-ribonucleotide + ATP + H(+) = diphosphate + NAD(+)</text>
        <dbReference type="Rhea" id="RHEA:21360"/>
        <dbReference type="ChEBI" id="CHEBI:14649"/>
        <dbReference type="ChEBI" id="CHEBI:15378"/>
        <dbReference type="ChEBI" id="CHEBI:30616"/>
        <dbReference type="ChEBI" id="CHEBI:33019"/>
        <dbReference type="ChEBI" id="CHEBI:57540"/>
        <dbReference type="EC" id="2.7.7.1"/>
    </reaction>
</comment>
<evidence type="ECO:0000256" key="6">
    <source>
        <dbReference type="ARBA" id="ARBA00022695"/>
    </source>
</evidence>
<accession>A0A0H5R5V9</accession>
<dbReference type="GO" id="GO:0005759">
    <property type="term" value="C:mitochondrial matrix"/>
    <property type="evidence" value="ECO:0007669"/>
    <property type="project" value="UniProtKB-ARBA"/>
</dbReference>
<comment type="subcellular location">
    <subcellularLocation>
        <location evidence="2">Mitochondrion</location>
    </subcellularLocation>
</comment>
<evidence type="ECO:0000256" key="5">
    <source>
        <dbReference type="ARBA" id="ARBA00022679"/>
    </source>
</evidence>
<reference evidence="14" key="1">
    <citation type="submission" date="2015-04" db="EMBL/GenBank/DDBJ databases">
        <title>The genome sequence of the plant pathogenic Rhizarian Plasmodiophora brassicae reveals insights in its biotrophic life cycle and the origin of chitin synthesis.</title>
        <authorList>
            <person name="Schwelm A."/>
            <person name="Fogelqvist J."/>
            <person name="Knaust A."/>
            <person name="Julke S."/>
            <person name="Lilja T."/>
            <person name="Dhandapani V."/>
            <person name="Bonilla-Rosso G."/>
            <person name="Karlsson M."/>
            <person name="Shevchenko A."/>
            <person name="Choi S.R."/>
            <person name="Kim H.G."/>
            <person name="Park J.Y."/>
            <person name="Lim Y.P."/>
            <person name="Ludwig-Muller J."/>
            <person name="Dixelius C."/>
        </authorList>
    </citation>
    <scope>NUCLEOTIDE SEQUENCE</scope>
    <source>
        <tissue evidence="14">Potato root galls</tissue>
    </source>
</reference>
<dbReference type="FunFam" id="3.40.50.620:FF:000221">
    <property type="entry name" value="Nicotinamide/nicotinic acid mononucleotide adenylyltransferase 3"/>
    <property type="match status" value="1"/>
</dbReference>
<evidence type="ECO:0000256" key="9">
    <source>
        <dbReference type="ARBA" id="ARBA00023027"/>
    </source>
</evidence>
<dbReference type="Pfam" id="PF01467">
    <property type="entry name" value="CTP_transf_like"/>
    <property type="match status" value="1"/>
</dbReference>
<dbReference type="AlphaFoldDB" id="A0A0H5R5V9"/>
<dbReference type="GO" id="GO:0000309">
    <property type="term" value="F:nicotinamide-nucleotide adenylyltransferase activity"/>
    <property type="evidence" value="ECO:0007669"/>
    <property type="project" value="UniProtKB-EC"/>
</dbReference>
<dbReference type="PANTHER" id="PTHR12039">
    <property type="entry name" value="NICOTINAMIDE MONONUCLEOTIDE ADENYLYLTRANSFERASE"/>
    <property type="match status" value="1"/>
</dbReference>
<comment type="cofactor">
    <cofactor evidence="1">
        <name>Mg(2+)</name>
        <dbReference type="ChEBI" id="CHEBI:18420"/>
    </cofactor>
</comment>
<evidence type="ECO:0000256" key="12">
    <source>
        <dbReference type="RuleBase" id="RU362021"/>
    </source>
</evidence>
<protein>
    <recommendedName>
        <fullName evidence="12">Nicotinamide-nucleotide adenylyltransferase</fullName>
        <ecNumber evidence="12">2.7.7.1</ecNumber>
        <ecNumber evidence="12">2.7.7.18</ecNumber>
    </recommendedName>
</protein>
<feature type="domain" description="Cytidyltransferase-like" evidence="13">
    <location>
        <begin position="27"/>
        <end position="208"/>
    </location>
</feature>
<dbReference type="GO" id="GO:0009435">
    <property type="term" value="P:NAD+ biosynthetic process"/>
    <property type="evidence" value="ECO:0007669"/>
    <property type="project" value="UniProtKB-UniPathway"/>
</dbReference>
<evidence type="ECO:0000256" key="2">
    <source>
        <dbReference type="ARBA" id="ARBA00004173"/>
    </source>
</evidence>
<evidence type="ECO:0000256" key="3">
    <source>
        <dbReference type="ARBA" id="ARBA00011881"/>
    </source>
</evidence>
<dbReference type="SUPFAM" id="SSF52374">
    <property type="entry name" value="Nucleotidylyl transferase"/>
    <property type="match status" value="1"/>
</dbReference>
<dbReference type="InterPro" id="IPR014729">
    <property type="entry name" value="Rossmann-like_a/b/a_fold"/>
</dbReference>
<keyword evidence="8 12" id="KW-0067">ATP-binding</keyword>
<dbReference type="GO" id="GO:0005524">
    <property type="term" value="F:ATP binding"/>
    <property type="evidence" value="ECO:0007669"/>
    <property type="project" value="UniProtKB-KW"/>
</dbReference>
<keyword evidence="6 12" id="KW-0548">Nucleotidyltransferase</keyword>
<dbReference type="EC" id="2.7.7.1" evidence="12"/>
<dbReference type="NCBIfam" id="TIGR00482">
    <property type="entry name" value="nicotinate (nicotinamide) nucleotide adenylyltransferase"/>
    <property type="match status" value="1"/>
</dbReference>
<sequence>MLMANKFHLNVSKCTPAPGGLKPCALIACGSFSPITYFHLRLFEDSRDAIASRSGMHVIGGFLSAVHDDYTKQGLIPYLHRSEMNKLAVQDSDWVASSEWEGQQKSWTHTVDVLDAHCALLKSAGYPSIKMILLCGADVLNAFSDPNIWPRDQVQRIVSDHGVAVMEREGFDIDKIIGQDPVLRNNRKNIYRIPRVVVNDISSTIVRKLISSRRSVKYLIPNLVISYIAEHSLFL</sequence>